<dbReference type="Gene3D" id="3.30.160.20">
    <property type="match status" value="1"/>
</dbReference>
<evidence type="ECO:0000256" key="5">
    <source>
        <dbReference type="SAM" id="MobiDB-lite"/>
    </source>
</evidence>
<dbReference type="InterPro" id="IPR000352">
    <property type="entry name" value="Pep_chain_release_fac_I"/>
</dbReference>
<dbReference type="InterPro" id="IPR052405">
    <property type="entry name" value="Mito_Transl_Release_Factor"/>
</dbReference>
<dbReference type="PANTHER" id="PTHR46203:SF1">
    <property type="entry name" value="MITOCHONDRIAL TRANSLATION RELEASE FACTOR IN RESCUE"/>
    <property type="match status" value="1"/>
</dbReference>
<evidence type="ECO:0000313" key="8">
    <source>
        <dbReference type="Proteomes" id="UP001610334"/>
    </source>
</evidence>
<feature type="region of interest" description="Disordered" evidence="5">
    <location>
        <begin position="111"/>
        <end position="163"/>
    </location>
</feature>
<keyword evidence="8" id="KW-1185">Reference proteome</keyword>
<comment type="caution">
    <text evidence="7">The sequence shown here is derived from an EMBL/GenBank/DDBJ whole genome shotgun (WGS) entry which is preliminary data.</text>
</comment>
<reference evidence="7 8" key="1">
    <citation type="submission" date="2024-07" db="EMBL/GenBank/DDBJ databases">
        <title>Section-level genome sequencing and comparative genomics of Aspergillus sections Usti and Cavernicolus.</title>
        <authorList>
            <consortium name="Lawrence Berkeley National Laboratory"/>
            <person name="Nybo J.L."/>
            <person name="Vesth T.C."/>
            <person name="Theobald S."/>
            <person name="Frisvad J.C."/>
            <person name="Larsen T.O."/>
            <person name="Kjaerboelling I."/>
            <person name="Rothschild-Mancinelli K."/>
            <person name="Lyhne E.K."/>
            <person name="Kogle M.E."/>
            <person name="Barry K."/>
            <person name="Clum A."/>
            <person name="Na H."/>
            <person name="Ledsgaard L."/>
            <person name="Lin J."/>
            <person name="Lipzen A."/>
            <person name="Kuo A."/>
            <person name="Riley R."/>
            <person name="Mondo S."/>
            <person name="Labutti K."/>
            <person name="Haridas S."/>
            <person name="Pangalinan J."/>
            <person name="Salamov A.A."/>
            <person name="Simmons B.A."/>
            <person name="Magnuson J.K."/>
            <person name="Chen J."/>
            <person name="Drula E."/>
            <person name="Henrissat B."/>
            <person name="Wiebenga A."/>
            <person name="Lubbers R.J."/>
            <person name="Gomes A.C."/>
            <person name="Makela M.R."/>
            <person name="Stajich J."/>
            <person name="Grigoriev I.V."/>
            <person name="Mortensen U.H."/>
            <person name="De Vries R.P."/>
            <person name="Baker S.E."/>
            <person name="Andersen M.R."/>
        </authorList>
    </citation>
    <scope>NUCLEOTIDE SEQUENCE [LARGE SCALE GENOMIC DNA]</scope>
    <source>
        <strain evidence="7 8">CBS 588.65</strain>
    </source>
</reference>
<dbReference type="InterPro" id="IPR045853">
    <property type="entry name" value="Pep_chain_release_fac_I_sf"/>
</dbReference>
<accession>A0ABR4HKG2</accession>
<evidence type="ECO:0000256" key="3">
    <source>
        <dbReference type="ARBA" id="ARBA00022946"/>
    </source>
</evidence>
<comment type="similarity">
    <text evidence="2">Belongs to the prokaryotic/mitochondrial release factor family.</text>
</comment>
<comment type="subcellular location">
    <subcellularLocation>
        <location evidence="1">Mitochondrion</location>
    </subcellularLocation>
</comment>
<keyword evidence="4" id="KW-0496">Mitochondrion</keyword>
<keyword evidence="3" id="KW-0809">Transit peptide</keyword>
<evidence type="ECO:0000313" key="7">
    <source>
        <dbReference type="EMBL" id="KAL2815965.1"/>
    </source>
</evidence>
<dbReference type="PANTHER" id="PTHR46203">
    <property type="entry name" value="PROBABLE PEPTIDE CHAIN RELEASE FACTOR C12ORF65"/>
    <property type="match status" value="1"/>
</dbReference>
<dbReference type="EMBL" id="JBFXLT010000025">
    <property type="protein sequence ID" value="KAL2815965.1"/>
    <property type="molecule type" value="Genomic_DNA"/>
</dbReference>
<evidence type="ECO:0000256" key="4">
    <source>
        <dbReference type="ARBA" id="ARBA00023128"/>
    </source>
</evidence>
<name>A0ABR4HKG2_9EURO</name>
<feature type="compositionally biased region" description="Basic and acidic residues" evidence="5">
    <location>
        <begin position="135"/>
        <end position="163"/>
    </location>
</feature>
<proteinExistence type="inferred from homology"/>
<dbReference type="Pfam" id="PF00472">
    <property type="entry name" value="RF-1"/>
    <property type="match status" value="1"/>
</dbReference>
<evidence type="ECO:0000259" key="6">
    <source>
        <dbReference type="Pfam" id="PF00472"/>
    </source>
</evidence>
<evidence type="ECO:0000256" key="1">
    <source>
        <dbReference type="ARBA" id="ARBA00004173"/>
    </source>
</evidence>
<dbReference type="SUPFAM" id="SSF75620">
    <property type="entry name" value="Release factor"/>
    <property type="match status" value="1"/>
</dbReference>
<dbReference type="Proteomes" id="UP001610334">
    <property type="component" value="Unassembled WGS sequence"/>
</dbReference>
<protein>
    <submittedName>
        <fullName evidence="7">RF-1 domain-containing protein</fullName>
    </submittedName>
</protein>
<gene>
    <name evidence="7" type="ORF">BJX63DRAFT_154059</name>
</gene>
<organism evidence="7 8">
    <name type="scientific">Aspergillus granulosus</name>
    <dbReference type="NCBI Taxonomy" id="176169"/>
    <lineage>
        <taxon>Eukaryota</taxon>
        <taxon>Fungi</taxon>
        <taxon>Dikarya</taxon>
        <taxon>Ascomycota</taxon>
        <taxon>Pezizomycotina</taxon>
        <taxon>Eurotiomycetes</taxon>
        <taxon>Eurotiomycetidae</taxon>
        <taxon>Eurotiales</taxon>
        <taxon>Aspergillaceae</taxon>
        <taxon>Aspergillus</taxon>
        <taxon>Aspergillus subgen. Nidulantes</taxon>
    </lineage>
</organism>
<feature type="domain" description="Prokaryotic-type class I peptide chain release factors" evidence="6">
    <location>
        <begin position="40"/>
        <end position="135"/>
    </location>
</feature>
<feature type="compositionally biased region" description="Basic residues" evidence="5">
    <location>
        <begin position="120"/>
        <end position="134"/>
    </location>
</feature>
<sequence length="163" mass="17940">MLRYLGRPPIYNLSVQSLPRRSLSTSQFLFEKALPPRLKLLDADIITSYLKGTGPGGQKINKTNSAVQLIHKPTGIVVKSQATRSQSQNAKIARQLLADKVEQLLKGDESRAALKAERERKKKASRGKKSRRKYRELEEKKGAEGGRGDGDGDGEGLKGGEEV</sequence>
<evidence type="ECO:0000256" key="2">
    <source>
        <dbReference type="ARBA" id="ARBA00010835"/>
    </source>
</evidence>